<name>A0ABW6VE82_MICFU</name>
<dbReference type="RefSeq" id="WP_387345055.1">
    <property type="nucleotide sequence ID" value="NZ_JBIAXI010000018.1"/>
</dbReference>
<evidence type="ECO:0000313" key="1">
    <source>
        <dbReference type="EMBL" id="MFF4776603.1"/>
    </source>
</evidence>
<accession>A0ABW6VE82</accession>
<evidence type="ECO:0000313" key="2">
    <source>
        <dbReference type="Proteomes" id="UP001602119"/>
    </source>
</evidence>
<protein>
    <submittedName>
        <fullName evidence="1">Uncharacterized protein</fullName>
    </submittedName>
</protein>
<dbReference type="Proteomes" id="UP001602119">
    <property type="component" value="Unassembled WGS sequence"/>
</dbReference>
<gene>
    <name evidence="1" type="ORF">ACFY05_27455</name>
</gene>
<proteinExistence type="predicted"/>
<sequence>MRQLGDITGCHGLRVERDRSHARVMGRLVPHGEGFESDPARVPITLRSGRRVLLGAVELVCRPPVDGVLYAAAG</sequence>
<reference evidence="1 2" key="1">
    <citation type="submission" date="2024-10" db="EMBL/GenBank/DDBJ databases">
        <title>The Natural Products Discovery Center: Release of the First 8490 Sequenced Strains for Exploring Actinobacteria Biosynthetic Diversity.</title>
        <authorList>
            <person name="Kalkreuter E."/>
            <person name="Kautsar S.A."/>
            <person name="Yang D."/>
            <person name="Bader C.D."/>
            <person name="Teijaro C.N."/>
            <person name="Fluegel L."/>
            <person name="Davis C.M."/>
            <person name="Simpson J.R."/>
            <person name="Lauterbach L."/>
            <person name="Steele A.D."/>
            <person name="Gui C."/>
            <person name="Meng S."/>
            <person name="Li G."/>
            <person name="Viehrig K."/>
            <person name="Ye F."/>
            <person name="Su P."/>
            <person name="Kiefer A.F."/>
            <person name="Nichols A."/>
            <person name="Cepeda A.J."/>
            <person name="Yan W."/>
            <person name="Fan B."/>
            <person name="Jiang Y."/>
            <person name="Adhikari A."/>
            <person name="Zheng C.-J."/>
            <person name="Schuster L."/>
            <person name="Cowan T.M."/>
            <person name="Smanski M.J."/>
            <person name="Chevrette M.G."/>
            <person name="De Carvalho L.P.S."/>
            <person name="Shen B."/>
        </authorList>
    </citation>
    <scope>NUCLEOTIDE SEQUENCE [LARGE SCALE GENOMIC DNA]</scope>
    <source>
        <strain evidence="1 2">NPDC001281</strain>
    </source>
</reference>
<keyword evidence="2" id="KW-1185">Reference proteome</keyword>
<dbReference type="EMBL" id="JBIAXI010000018">
    <property type="protein sequence ID" value="MFF4776603.1"/>
    <property type="molecule type" value="Genomic_DNA"/>
</dbReference>
<organism evidence="1 2">
    <name type="scientific">Microtetraspora fusca</name>
    <dbReference type="NCBI Taxonomy" id="1997"/>
    <lineage>
        <taxon>Bacteria</taxon>
        <taxon>Bacillati</taxon>
        <taxon>Actinomycetota</taxon>
        <taxon>Actinomycetes</taxon>
        <taxon>Streptosporangiales</taxon>
        <taxon>Streptosporangiaceae</taxon>
        <taxon>Microtetraspora</taxon>
    </lineage>
</organism>
<comment type="caution">
    <text evidence="1">The sequence shown here is derived from an EMBL/GenBank/DDBJ whole genome shotgun (WGS) entry which is preliminary data.</text>
</comment>